<dbReference type="Proteomes" id="UP001476798">
    <property type="component" value="Unassembled WGS sequence"/>
</dbReference>
<proteinExistence type="predicted"/>
<protein>
    <submittedName>
        <fullName evidence="5">Uncharacterized protein</fullName>
    </submittedName>
</protein>
<dbReference type="InterPro" id="IPR034720">
    <property type="entry name" value="Viral_alk_exo"/>
</dbReference>
<evidence type="ECO:0000313" key="6">
    <source>
        <dbReference type="Proteomes" id="UP001476798"/>
    </source>
</evidence>
<accession>A0ABV0PCC7</accession>
<evidence type="ECO:0000256" key="2">
    <source>
        <dbReference type="ARBA" id="ARBA00022759"/>
    </source>
</evidence>
<feature type="non-terminal residue" evidence="5">
    <location>
        <position position="283"/>
    </location>
</feature>
<dbReference type="InterPro" id="IPR011335">
    <property type="entry name" value="Restrct_endonuc-II-like"/>
</dbReference>
<evidence type="ECO:0000256" key="4">
    <source>
        <dbReference type="ARBA" id="ARBA00022839"/>
    </source>
</evidence>
<name>A0ABV0PCC7_9TELE</name>
<evidence type="ECO:0000256" key="3">
    <source>
        <dbReference type="ARBA" id="ARBA00022801"/>
    </source>
</evidence>
<dbReference type="InterPro" id="IPR011604">
    <property type="entry name" value="PDDEXK-like_dom_sf"/>
</dbReference>
<dbReference type="SUPFAM" id="SSF52980">
    <property type="entry name" value="Restriction endonuclease-like"/>
    <property type="match status" value="1"/>
</dbReference>
<dbReference type="EMBL" id="JAHRIO010070386">
    <property type="protein sequence ID" value="MEQ2181113.1"/>
    <property type="molecule type" value="Genomic_DNA"/>
</dbReference>
<keyword evidence="6" id="KW-1185">Reference proteome</keyword>
<dbReference type="Pfam" id="PF01771">
    <property type="entry name" value="Viral_alk_exo"/>
    <property type="match status" value="1"/>
</dbReference>
<dbReference type="PANTHER" id="PTHR47526">
    <property type="entry name" value="ATP-DEPENDENT DNA HELICASE"/>
    <property type="match status" value="1"/>
</dbReference>
<sequence length="283" mass="32657">MEATVAENPYCRDLDPVSRRRYKQLIDRYVGCDPYLIKLSEFSREPQDLPLIEAVDITNYLVLQTSYYTKQQIKIPAAPVAMIDLSSAQSKKQKLDGSIDGRRTENTVGKSSLCPRVKRGSETYARFFETLSKNYPRSAALMAREPYHKEFIPKSSMLPKTILEYRTAETLQLPSKELEELCQEFQLEELTLSKVQAVERATRGQSASRIWFKQRAGRITASKLKQVLKTNSQQPFKSLIKAICYPEAYRFTTAATRYVRFELGVILSYRVIRLALYRSRTNH</sequence>
<organism evidence="5 6">
    <name type="scientific">Goodea atripinnis</name>
    <dbReference type="NCBI Taxonomy" id="208336"/>
    <lineage>
        <taxon>Eukaryota</taxon>
        <taxon>Metazoa</taxon>
        <taxon>Chordata</taxon>
        <taxon>Craniata</taxon>
        <taxon>Vertebrata</taxon>
        <taxon>Euteleostomi</taxon>
        <taxon>Actinopterygii</taxon>
        <taxon>Neopterygii</taxon>
        <taxon>Teleostei</taxon>
        <taxon>Neoteleostei</taxon>
        <taxon>Acanthomorphata</taxon>
        <taxon>Ovalentaria</taxon>
        <taxon>Atherinomorphae</taxon>
        <taxon>Cyprinodontiformes</taxon>
        <taxon>Goodeidae</taxon>
        <taxon>Goodea</taxon>
    </lineage>
</organism>
<keyword evidence="2" id="KW-0255">Endonuclease</keyword>
<keyword evidence="1" id="KW-0540">Nuclease</keyword>
<dbReference type="Gene3D" id="3.90.320.10">
    <property type="match status" value="1"/>
</dbReference>
<evidence type="ECO:0000313" key="5">
    <source>
        <dbReference type="EMBL" id="MEQ2181113.1"/>
    </source>
</evidence>
<gene>
    <name evidence="5" type="ORF">GOODEAATRI_008033</name>
</gene>
<keyword evidence="3" id="KW-0378">Hydrolase</keyword>
<reference evidence="5 6" key="1">
    <citation type="submission" date="2021-06" db="EMBL/GenBank/DDBJ databases">
        <authorList>
            <person name="Palmer J.M."/>
        </authorList>
    </citation>
    <scope>NUCLEOTIDE SEQUENCE [LARGE SCALE GENOMIC DNA]</scope>
    <source>
        <strain evidence="5 6">GA_2019</strain>
        <tissue evidence="5">Muscle</tissue>
    </source>
</reference>
<keyword evidence="4" id="KW-0269">Exonuclease</keyword>
<dbReference type="PANTHER" id="PTHR47526:SF3">
    <property type="entry name" value="PHD-TYPE DOMAIN-CONTAINING PROTEIN"/>
    <property type="match status" value="1"/>
</dbReference>
<evidence type="ECO:0000256" key="1">
    <source>
        <dbReference type="ARBA" id="ARBA00022722"/>
    </source>
</evidence>
<comment type="caution">
    <text evidence="5">The sequence shown here is derived from an EMBL/GenBank/DDBJ whole genome shotgun (WGS) entry which is preliminary data.</text>
</comment>